<protein>
    <submittedName>
        <fullName evidence="1">S-formylglutathione hydrolase FrmB</fullName>
    </submittedName>
</protein>
<name>A0A1I3A135_9SPHI</name>
<keyword evidence="2" id="KW-1185">Reference proteome</keyword>
<dbReference type="InterPro" id="IPR050583">
    <property type="entry name" value="Mycobacterial_A85_antigen"/>
</dbReference>
<evidence type="ECO:0000313" key="2">
    <source>
        <dbReference type="Proteomes" id="UP000199666"/>
    </source>
</evidence>
<accession>A0A1I3A135</accession>
<organism evidence="1 2">
    <name type="scientific">Pedobacter insulae</name>
    <dbReference type="NCBI Taxonomy" id="414048"/>
    <lineage>
        <taxon>Bacteria</taxon>
        <taxon>Pseudomonadati</taxon>
        <taxon>Bacteroidota</taxon>
        <taxon>Sphingobacteriia</taxon>
        <taxon>Sphingobacteriales</taxon>
        <taxon>Sphingobacteriaceae</taxon>
        <taxon>Pedobacter</taxon>
    </lineage>
</organism>
<dbReference type="AlphaFoldDB" id="A0A1I3A135"/>
<dbReference type="PANTHER" id="PTHR48098">
    <property type="entry name" value="ENTEROCHELIN ESTERASE-RELATED"/>
    <property type="match status" value="1"/>
</dbReference>
<reference evidence="1 2" key="1">
    <citation type="submission" date="2016-10" db="EMBL/GenBank/DDBJ databases">
        <authorList>
            <person name="de Groot N.N."/>
        </authorList>
    </citation>
    <scope>NUCLEOTIDE SEQUENCE [LARGE SCALE GENOMIC DNA]</scope>
    <source>
        <strain evidence="1 2">DSM 18684</strain>
    </source>
</reference>
<dbReference type="InterPro" id="IPR029058">
    <property type="entry name" value="AB_hydrolase_fold"/>
</dbReference>
<dbReference type="GO" id="GO:0016787">
    <property type="term" value="F:hydrolase activity"/>
    <property type="evidence" value="ECO:0007669"/>
    <property type="project" value="UniProtKB-KW"/>
</dbReference>
<dbReference type="EMBL" id="FOPP01000012">
    <property type="protein sequence ID" value="SFH43439.1"/>
    <property type="molecule type" value="Genomic_DNA"/>
</dbReference>
<dbReference type="PANTHER" id="PTHR48098:SF1">
    <property type="entry name" value="DIACYLGLYCEROL ACYLTRANSFERASE_MYCOLYLTRANSFERASE AG85A"/>
    <property type="match status" value="1"/>
</dbReference>
<dbReference type="Pfam" id="PF00756">
    <property type="entry name" value="Esterase"/>
    <property type="match status" value="1"/>
</dbReference>
<proteinExistence type="predicted"/>
<keyword evidence="1" id="KW-0378">Hydrolase</keyword>
<evidence type="ECO:0000313" key="1">
    <source>
        <dbReference type="EMBL" id="SFH43439.1"/>
    </source>
</evidence>
<dbReference type="InterPro" id="IPR000801">
    <property type="entry name" value="Esterase-like"/>
</dbReference>
<dbReference type="GO" id="GO:0016747">
    <property type="term" value="F:acyltransferase activity, transferring groups other than amino-acyl groups"/>
    <property type="evidence" value="ECO:0007669"/>
    <property type="project" value="TreeGrafter"/>
</dbReference>
<sequence>MEKRLLIIFIFLFNFSLNAFSAKVDTVSIFSESMSKYVKAVVITPASYKDKSKRFPVVYLLHGYSDSYSGWVKKVPDLLNEVDQYDMIIVCPDGAYGSWYFDSLTDSTKRYETNVAIEVPNYIDKHYRTIADRKARAITGLSMGGHGAFYLGIRHKDFFGAIGSMSGGVDIRPFPNNWDIKKSLGDYSTNVDNWNKHTVINLVEQVENNEQRMIIDCGVDDFFLQVNRNLHQKLLAQKLNHDYIERPGAHNWLYWNNAVKYQLLYFSIFFKS</sequence>
<dbReference type="Proteomes" id="UP000199666">
    <property type="component" value="Unassembled WGS sequence"/>
</dbReference>
<dbReference type="Gene3D" id="3.40.50.1820">
    <property type="entry name" value="alpha/beta hydrolase"/>
    <property type="match status" value="1"/>
</dbReference>
<dbReference type="OrthoDB" id="9803578at2"/>
<dbReference type="RefSeq" id="WP_090997268.1">
    <property type="nucleotide sequence ID" value="NZ_FOPP01000012.1"/>
</dbReference>
<dbReference type="STRING" id="414048.SAMN04489864_11264"/>
<gene>
    <name evidence="1" type="ORF">SAMN04489864_11264</name>
</gene>
<dbReference type="SUPFAM" id="SSF53474">
    <property type="entry name" value="alpha/beta-Hydrolases"/>
    <property type="match status" value="1"/>
</dbReference>